<dbReference type="EMBL" id="BQFW01000006">
    <property type="protein sequence ID" value="GJJ71703.1"/>
    <property type="molecule type" value="Genomic_DNA"/>
</dbReference>
<reference evidence="13" key="2">
    <citation type="journal article" date="2022" name="Microbiol. Resour. Announc.">
        <title>Whole-Genome Sequence of Entomortierella parvispora E1425, a Mucoromycotan Fungus Associated with Burkholderiaceae-Related Endosymbiotic Bacteria.</title>
        <authorList>
            <person name="Herlambang A."/>
            <person name="Guo Y."/>
            <person name="Takashima Y."/>
            <person name="Narisawa K."/>
            <person name="Ohta H."/>
            <person name="Nishizawa T."/>
        </authorList>
    </citation>
    <scope>NUCLEOTIDE SEQUENCE</scope>
    <source>
        <strain evidence="13">E1425</strain>
    </source>
</reference>
<dbReference type="Gene3D" id="3.40.50.300">
    <property type="entry name" value="P-loop containing nucleotide triphosphate hydrolases"/>
    <property type="match status" value="2"/>
</dbReference>
<dbReference type="PROSITE" id="PS51194">
    <property type="entry name" value="HELICASE_CTER"/>
    <property type="match status" value="1"/>
</dbReference>
<dbReference type="GO" id="GO:0000724">
    <property type="term" value="P:double-strand break repair via homologous recombination"/>
    <property type="evidence" value="ECO:0007669"/>
    <property type="project" value="TreeGrafter"/>
</dbReference>
<name>A0A9P3LZB0_9FUNG</name>
<feature type="domain" description="Helicase ATP-binding" evidence="9">
    <location>
        <begin position="30"/>
        <end position="201"/>
    </location>
</feature>
<evidence type="ECO:0000256" key="5">
    <source>
        <dbReference type="ARBA" id="ARBA00023235"/>
    </source>
</evidence>
<comment type="similarity">
    <text evidence="1">Belongs to the helicase family. RecQ subfamily.</text>
</comment>
<comment type="catalytic activity">
    <reaction evidence="6">
        <text>Couples ATP hydrolysis with the unwinding of duplex DNA by translocating in the 3'-5' direction.</text>
        <dbReference type="EC" id="5.6.2.4"/>
    </reaction>
</comment>
<dbReference type="GO" id="GO:0003677">
    <property type="term" value="F:DNA binding"/>
    <property type="evidence" value="ECO:0007669"/>
    <property type="project" value="UniProtKB-KW"/>
</dbReference>
<evidence type="ECO:0000259" key="9">
    <source>
        <dbReference type="PROSITE" id="PS51192"/>
    </source>
</evidence>
<proteinExistence type="inferred from homology"/>
<evidence type="ECO:0000313" key="14">
    <source>
        <dbReference type="Proteomes" id="UP000827284"/>
    </source>
</evidence>
<dbReference type="GO" id="GO:0005737">
    <property type="term" value="C:cytoplasm"/>
    <property type="evidence" value="ECO:0007669"/>
    <property type="project" value="TreeGrafter"/>
</dbReference>
<protein>
    <recommendedName>
        <fullName evidence="7">DNA 3'-5' helicase</fullName>
        <ecNumber evidence="7">5.6.2.4</ecNumber>
    </recommendedName>
</protein>
<comment type="caution">
    <text evidence="13">The sequence shown here is derived from an EMBL/GenBank/DDBJ whole genome shotgun (WGS) entry which is preliminary data.</text>
</comment>
<dbReference type="InterPro" id="IPR011545">
    <property type="entry name" value="DEAD/DEAH_box_helicase_dom"/>
</dbReference>
<keyword evidence="5" id="KW-0413">Isomerase</keyword>
<keyword evidence="2" id="KW-0547">Nucleotide-binding</keyword>
<dbReference type="Proteomes" id="UP000827284">
    <property type="component" value="Unassembled WGS sequence"/>
</dbReference>
<evidence type="ECO:0000256" key="6">
    <source>
        <dbReference type="ARBA" id="ARBA00034617"/>
    </source>
</evidence>
<dbReference type="EMBL" id="BQFW01000011">
    <property type="protein sequence ID" value="GJJ75968.1"/>
    <property type="molecule type" value="Genomic_DNA"/>
</dbReference>
<feature type="region of interest" description="Disordered" evidence="8">
    <location>
        <begin position="402"/>
        <end position="425"/>
    </location>
</feature>
<dbReference type="Pfam" id="PF00270">
    <property type="entry name" value="DEAD"/>
    <property type="match status" value="1"/>
</dbReference>
<evidence type="ECO:0000256" key="3">
    <source>
        <dbReference type="ARBA" id="ARBA00022840"/>
    </source>
</evidence>
<dbReference type="GO" id="GO:0043138">
    <property type="term" value="F:3'-5' DNA helicase activity"/>
    <property type="evidence" value="ECO:0007669"/>
    <property type="project" value="UniProtKB-EC"/>
</dbReference>
<evidence type="ECO:0000256" key="2">
    <source>
        <dbReference type="ARBA" id="ARBA00022741"/>
    </source>
</evidence>
<dbReference type="PANTHER" id="PTHR13710">
    <property type="entry name" value="DNA HELICASE RECQ FAMILY MEMBER"/>
    <property type="match status" value="1"/>
</dbReference>
<dbReference type="GO" id="GO:0005694">
    <property type="term" value="C:chromosome"/>
    <property type="evidence" value="ECO:0007669"/>
    <property type="project" value="TreeGrafter"/>
</dbReference>
<evidence type="ECO:0000256" key="4">
    <source>
        <dbReference type="ARBA" id="ARBA00023125"/>
    </source>
</evidence>
<evidence type="ECO:0000259" key="10">
    <source>
        <dbReference type="PROSITE" id="PS51194"/>
    </source>
</evidence>
<evidence type="ECO:0000313" key="13">
    <source>
        <dbReference type="EMBL" id="GJJ76301.1"/>
    </source>
</evidence>
<accession>A0A9P3LZB0</accession>
<gene>
    <name evidence="11" type="ORF">EMPS_04060</name>
    <name evidence="12" type="ORF">EMPS_08326</name>
    <name evidence="13" type="ORF">EMPS_08660</name>
</gene>
<feature type="compositionally biased region" description="Basic and acidic residues" evidence="8">
    <location>
        <begin position="416"/>
        <end position="425"/>
    </location>
</feature>
<dbReference type="InterPro" id="IPR027417">
    <property type="entry name" value="P-loop_NTPase"/>
</dbReference>
<evidence type="ECO:0000256" key="1">
    <source>
        <dbReference type="ARBA" id="ARBA00005446"/>
    </source>
</evidence>
<keyword evidence="3" id="KW-0067">ATP-binding</keyword>
<dbReference type="EMBL" id="BQFW01000012">
    <property type="protein sequence ID" value="GJJ76301.1"/>
    <property type="molecule type" value="Genomic_DNA"/>
</dbReference>
<dbReference type="SMART" id="SM00490">
    <property type="entry name" value="HELICc"/>
    <property type="match status" value="1"/>
</dbReference>
<sequence>MPPLSDTDRVISVCEDKLGVIPKPEQLDVLRSIIDRRDCVLIAPTGWGKTLAFTLPLFLWSDAAILVITPLKALGIEQRDKLKNLNIECVSITEDDKDINASKVLQGGYRAIFLSPEMLLESKRLKGLWENSKWAESIRAVVVDEAHCIHAWGSSFRHAFGELAKLRYRLNNRAPFIAASATLPRSILKTTILSLDMMNPTIINIGNDRPNIMYKVTSFKEAVSSFKDLLFLKDKAKTIVYFDNRDLAEQAGHLLRTWFGQEQVRVYHGFKTDDLKNRRMKEFREGKYPILLATEAAGMGCDIRDIARVVQYGYPRDINCLFQRFGRAARDGTIQGYGIFLVPKSAPKVTPKKKDPVQQDLKDLIDLANSPGCIRKYFNDYYGNEHVPVTDVCCNICNPDEADDKDESSTIQPADKASKREKWDKNEAEQVRNALIVWRDNMYDLHFKGRMHDTEQTVMTDYMLNKTVKKYKSIIAARSIDMLYWDPLNETYPSQVLEIIMGLGKQFLEEKDEKEKKIAKKRSDGGNLEWPHLFKFLL</sequence>
<dbReference type="Pfam" id="PF00271">
    <property type="entry name" value="Helicase_C"/>
    <property type="match status" value="1"/>
</dbReference>
<feature type="domain" description="Helicase C-terminal" evidence="10">
    <location>
        <begin position="225"/>
        <end position="378"/>
    </location>
</feature>
<dbReference type="SMART" id="SM00487">
    <property type="entry name" value="DEXDc"/>
    <property type="match status" value="1"/>
</dbReference>
<evidence type="ECO:0000256" key="7">
    <source>
        <dbReference type="ARBA" id="ARBA00034808"/>
    </source>
</evidence>
<keyword evidence="14" id="KW-1185">Reference proteome</keyword>
<dbReference type="GO" id="GO:0005524">
    <property type="term" value="F:ATP binding"/>
    <property type="evidence" value="ECO:0007669"/>
    <property type="project" value="UniProtKB-KW"/>
</dbReference>
<dbReference type="GO" id="GO:0009378">
    <property type="term" value="F:four-way junction helicase activity"/>
    <property type="evidence" value="ECO:0007669"/>
    <property type="project" value="TreeGrafter"/>
</dbReference>
<evidence type="ECO:0000313" key="12">
    <source>
        <dbReference type="EMBL" id="GJJ75968.1"/>
    </source>
</evidence>
<evidence type="ECO:0000256" key="8">
    <source>
        <dbReference type="SAM" id="MobiDB-lite"/>
    </source>
</evidence>
<dbReference type="PROSITE" id="PS51192">
    <property type="entry name" value="HELICASE_ATP_BIND_1"/>
    <property type="match status" value="1"/>
</dbReference>
<dbReference type="SUPFAM" id="SSF52540">
    <property type="entry name" value="P-loop containing nucleoside triphosphate hydrolases"/>
    <property type="match status" value="1"/>
</dbReference>
<reference evidence="13" key="1">
    <citation type="submission" date="2021-11" db="EMBL/GenBank/DDBJ databases">
        <authorList>
            <person name="Herlambang A."/>
            <person name="Guo Y."/>
            <person name="Takashima Y."/>
            <person name="Nishizawa T."/>
        </authorList>
    </citation>
    <scope>NUCLEOTIDE SEQUENCE</scope>
    <source>
        <strain evidence="13">E1425</strain>
    </source>
</reference>
<organism evidence="13 14">
    <name type="scientific">Entomortierella parvispora</name>
    <dbReference type="NCBI Taxonomy" id="205924"/>
    <lineage>
        <taxon>Eukaryota</taxon>
        <taxon>Fungi</taxon>
        <taxon>Fungi incertae sedis</taxon>
        <taxon>Mucoromycota</taxon>
        <taxon>Mortierellomycotina</taxon>
        <taxon>Mortierellomycetes</taxon>
        <taxon>Mortierellales</taxon>
        <taxon>Mortierellaceae</taxon>
        <taxon>Entomortierella</taxon>
    </lineage>
</organism>
<dbReference type="InterPro" id="IPR001650">
    <property type="entry name" value="Helicase_C-like"/>
</dbReference>
<dbReference type="AlphaFoldDB" id="A0A9P3LZB0"/>
<keyword evidence="4" id="KW-0238">DNA-binding</keyword>
<dbReference type="InterPro" id="IPR014001">
    <property type="entry name" value="Helicase_ATP-bd"/>
</dbReference>
<dbReference type="PANTHER" id="PTHR13710:SF105">
    <property type="entry name" value="ATP-DEPENDENT DNA HELICASE Q1"/>
    <property type="match status" value="1"/>
</dbReference>
<dbReference type="EC" id="5.6.2.4" evidence="7"/>
<evidence type="ECO:0000313" key="11">
    <source>
        <dbReference type="EMBL" id="GJJ71703.1"/>
    </source>
</evidence>
<dbReference type="OrthoDB" id="10261556at2759"/>